<evidence type="ECO:0000256" key="1">
    <source>
        <dbReference type="ARBA" id="ARBA00023015"/>
    </source>
</evidence>
<protein>
    <recommendedName>
        <fullName evidence="4">HTH gntR-type domain-containing protein</fullName>
    </recommendedName>
</protein>
<organism evidence="5">
    <name type="scientific">freshwater metagenome</name>
    <dbReference type="NCBI Taxonomy" id="449393"/>
    <lineage>
        <taxon>unclassified sequences</taxon>
        <taxon>metagenomes</taxon>
        <taxon>ecological metagenomes</taxon>
    </lineage>
</organism>
<dbReference type="InterPro" id="IPR036390">
    <property type="entry name" value="WH_DNA-bd_sf"/>
</dbReference>
<evidence type="ECO:0000256" key="2">
    <source>
        <dbReference type="ARBA" id="ARBA00023125"/>
    </source>
</evidence>
<dbReference type="GO" id="GO:0045892">
    <property type="term" value="P:negative regulation of DNA-templated transcription"/>
    <property type="evidence" value="ECO:0007669"/>
    <property type="project" value="TreeGrafter"/>
</dbReference>
<proteinExistence type="predicted"/>
<evidence type="ECO:0000256" key="3">
    <source>
        <dbReference type="ARBA" id="ARBA00023163"/>
    </source>
</evidence>
<feature type="domain" description="HTH gntR-type" evidence="4">
    <location>
        <begin position="13"/>
        <end position="79"/>
    </location>
</feature>
<reference evidence="5" key="1">
    <citation type="submission" date="2014-06" db="EMBL/GenBank/DDBJ databases">
        <title>Key roles for freshwater Actinobacteria revealed by deep metagenomic sequencing.</title>
        <authorList>
            <person name="Ghai R."/>
            <person name="Mizuno C.M."/>
            <person name="Picazo A."/>
            <person name="Camacho A."/>
            <person name="Rodriguez-Valera F."/>
        </authorList>
    </citation>
    <scope>NUCLEOTIDE SEQUENCE</scope>
</reference>
<dbReference type="InterPro" id="IPR036388">
    <property type="entry name" value="WH-like_DNA-bd_sf"/>
</dbReference>
<dbReference type="GO" id="GO:0003677">
    <property type="term" value="F:DNA binding"/>
    <property type="evidence" value="ECO:0007669"/>
    <property type="project" value="UniProtKB-KW"/>
</dbReference>
<dbReference type="PRINTS" id="PR00035">
    <property type="entry name" value="HTHGNTR"/>
</dbReference>
<dbReference type="EMBL" id="JNSL01000053">
    <property type="protein sequence ID" value="KGA17857.1"/>
    <property type="molecule type" value="Genomic_DNA"/>
</dbReference>
<dbReference type="InterPro" id="IPR028978">
    <property type="entry name" value="Chorismate_lyase_/UTRA_dom_sf"/>
</dbReference>
<dbReference type="PANTHER" id="PTHR44846">
    <property type="entry name" value="MANNOSYL-D-GLYCERATE TRANSPORT/METABOLISM SYSTEM REPRESSOR MNGR-RELATED"/>
    <property type="match status" value="1"/>
</dbReference>
<dbReference type="GO" id="GO:0003700">
    <property type="term" value="F:DNA-binding transcription factor activity"/>
    <property type="evidence" value="ECO:0007669"/>
    <property type="project" value="InterPro"/>
</dbReference>
<dbReference type="Gene3D" id="1.10.10.10">
    <property type="entry name" value="Winged helix-like DNA-binding domain superfamily/Winged helix DNA-binding domain"/>
    <property type="match status" value="1"/>
</dbReference>
<accession>A0A094Q3A0</accession>
<evidence type="ECO:0000313" key="5">
    <source>
        <dbReference type="EMBL" id="KGA17857.1"/>
    </source>
</evidence>
<dbReference type="Pfam" id="PF00392">
    <property type="entry name" value="GntR"/>
    <property type="match status" value="1"/>
</dbReference>
<dbReference type="InterPro" id="IPR050679">
    <property type="entry name" value="Bact_HTH_transcr_reg"/>
</dbReference>
<sequence length="258" mass="28182">MRVGQGRGSEKSALRYQEIEAWLREIILTGRPGQALPSEVEIAANFDVSRMTARQAVLNLMREGLVDRRRGAGTFIAKNPLHRREGVLLSFSEDMKRRGLKPSSIMVSGKKEIATSEDRNALGLKDPSSVIVIKRIRLADGTPLALERVALLAQCFAVLDEDLENGSLHAGLRKIGFQPTLASGWLKARLATTQEARKLDLPSKSPLLVETRVIEDQNGVAIEYTETAYAANRYVVDIKLNCAPAVIAPFSAAPIAPA</sequence>
<dbReference type="SMART" id="SM00866">
    <property type="entry name" value="UTRA"/>
    <property type="match status" value="1"/>
</dbReference>
<name>A0A094Q3A0_9ZZZZ</name>
<dbReference type="Gene3D" id="3.40.1410.10">
    <property type="entry name" value="Chorismate lyase-like"/>
    <property type="match status" value="1"/>
</dbReference>
<evidence type="ECO:0000259" key="4">
    <source>
        <dbReference type="PROSITE" id="PS50949"/>
    </source>
</evidence>
<gene>
    <name evidence="5" type="ORF">GM51_9550</name>
</gene>
<dbReference type="InterPro" id="IPR000524">
    <property type="entry name" value="Tscrpt_reg_HTH_GntR"/>
</dbReference>
<keyword evidence="1" id="KW-0805">Transcription regulation</keyword>
<dbReference type="PROSITE" id="PS50949">
    <property type="entry name" value="HTH_GNTR"/>
    <property type="match status" value="1"/>
</dbReference>
<dbReference type="CDD" id="cd07377">
    <property type="entry name" value="WHTH_GntR"/>
    <property type="match status" value="1"/>
</dbReference>
<dbReference type="AlphaFoldDB" id="A0A094Q3A0"/>
<dbReference type="SMART" id="SM00345">
    <property type="entry name" value="HTH_GNTR"/>
    <property type="match status" value="1"/>
</dbReference>
<dbReference type="SUPFAM" id="SSF46785">
    <property type="entry name" value="Winged helix' DNA-binding domain"/>
    <property type="match status" value="1"/>
</dbReference>
<dbReference type="Pfam" id="PF07702">
    <property type="entry name" value="UTRA"/>
    <property type="match status" value="1"/>
</dbReference>
<comment type="caution">
    <text evidence="5">The sequence shown here is derived from an EMBL/GenBank/DDBJ whole genome shotgun (WGS) entry which is preliminary data.</text>
</comment>
<keyword evidence="2" id="KW-0238">DNA-binding</keyword>
<keyword evidence="3" id="KW-0804">Transcription</keyword>
<dbReference type="InterPro" id="IPR011663">
    <property type="entry name" value="UTRA"/>
</dbReference>
<dbReference type="PANTHER" id="PTHR44846:SF1">
    <property type="entry name" value="MANNOSYL-D-GLYCERATE TRANSPORT_METABOLISM SYSTEM REPRESSOR MNGR-RELATED"/>
    <property type="match status" value="1"/>
</dbReference>
<dbReference type="SUPFAM" id="SSF64288">
    <property type="entry name" value="Chorismate lyase-like"/>
    <property type="match status" value="1"/>
</dbReference>